<dbReference type="PROSITE" id="PS50290">
    <property type="entry name" value="PI3_4_KINASE_3"/>
    <property type="match status" value="1"/>
</dbReference>
<dbReference type="EC" id="2.7.11.1" evidence="2"/>
<protein>
    <recommendedName>
        <fullName evidence="2">non-specific serine/threonine protein kinase</fullName>
        <ecNumber evidence="2">2.7.11.1</ecNumber>
    </recommendedName>
</protein>
<feature type="domain" description="FAT" evidence="14">
    <location>
        <begin position="2822"/>
        <end position="3646"/>
    </location>
</feature>
<evidence type="ECO:0000256" key="2">
    <source>
        <dbReference type="ARBA" id="ARBA00012513"/>
    </source>
</evidence>
<dbReference type="Gene3D" id="1.10.1070.11">
    <property type="entry name" value="Phosphatidylinositol 3-/4-kinase, catalytic domain"/>
    <property type="match status" value="1"/>
</dbReference>
<dbReference type="Proteomes" id="UP000256970">
    <property type="component" value="Unassembled WGS sequence"/>
</dbReference>
<feature type="region of interest" description="Disordered" evidence="12">
    <location>
        <begin position="1011"/>
        <end position="1049"/>
    </location>
</feature>
<evidence type="ECO:0000256" key="1">
    <source>
        <dbReference type="ARBA" id="ARBA00004123"/>
    </source>
</evidence>
<dbReference type="InterPro" id="IPR011009">
    <property type="entry name" value="Kinase-like_dom_sf"/>
</dbReference>
<evidence type="ECO:0000259" key="14">
    <source>
        <dbReference type="PROSITE" id="PS51189"/>
    </source>
</evidence>
<reference evidence="16 17" key="1">
    <citation type="submission" date="2016-10" db="EMBL/GenBank/DDBJ databases">
        <authorList>
            <person name="Cai Z."/>
        </authorList>
    </citation>
    <scope>NUCLEOTIDE SEQUENCE [LARGE SCALE GENOMIC DNA]</scope>
</reference>
<organism evidence="16 17">
    <name type="scientific">Tetradesmus obliquus</name>
    <name type="common">Green alga</name>
    <name type="synonym">Acutodesmus obliquus</name>
    <dbReference type="NCBI Taxonomy" id="3088"/>
    <lineage>
        <taxon>Eukaryota</taxon>
        <taxon>Viridiplantae</taxon>
        <taxon>Chlorophyta</taxon>
        <taxon>core chlorophytes</taxon>
        <taxon>Chlorophyceae</taxon>
        <taxon>CS clade</taxon>
        <taxon>Sphaeropleales</taxon>
        <taxon>Scenedesmaceae</taxon>
        <taxon>Tetradesmus</taxon>
    </lineage>
</organism>
<dbReference type="PROSITE" id="PS00915">
    <property type="entry name" value="PI3_4_KINASE_1"/>
    <property type="match status" value="1"/>
</dbReference>
<keyword evidence="11" id="KW-0175">Coiled coil</keyword>
<keyword evidence="17" id="KW-1185">Reference proteome</keyword>
<name>A0A383VBZ7_TETOB</name>
<evidence type="ECO:0000259" key="15">
    <source>
        <dbReference type="PROSITE" id="PS51190"/>
    </source>
</evidence>
<feature type="compositionally biased region" description="Low complexity" evidence="12">
    <location>
        <begin position="4054"/>
        <end position="4085"/>
    </location>
</feature>
<feature type="region of interest" description="Disordered" evidence="12">
    <location>
        <begin position="649"/>
        <end position="673"/>
    </location>
</feature>
<evidence type="ECO:0000313" key="16">
    <source>
        <dbReference type="EMBL" id="SZX62463.1"/>
    </source>
</evidence>
<dbReference type="InterPro" id="IPR044107">
    <property type="entry name" value="PIKKc_ATM"/>
</dbReference>
<feature type="compositionally biased region" description="Low complexity" evidence="12">
    <location>
        <begin position="2422"/>
        <end position="2440"/>
    </location>
</feature>
<dbReference type="EMBL" id="FNXT01000230">
    <property type="protein sequence ID" value="SZX62463.1"/>
    <property type="molecule type" value="Genomic_DNA"/>
</dbReference>
<keyword evidence="4" id="KW-0808">Transferase</keyword>
<dbReference type="Pfam" id="PF02260">
    <property type="entry name" value="FATC"/>
    <property type="match status" value="1"/>
</dbReference>
<dbReference type="SMART" id="SM01343">
    <property type="entry name" value="FATC"/>
    <property type="match status" value="1"/>
</dbReference>
<evidence type="ECO:0000256" key="6">
    <source>
        <dbReference type="ARBA" id="ARBA00022763"/>
    </source>
</evidence>
<feature type="compositionally biased region" description="Low complexity" evidence="12">
    <location>
        <begin position="1233"/>
        <end position="1261"/>
    </location>
</feature>
<keyword evidence="3" id="KW-0723">Serine/threonine-protein kinase</keyword>
<dbReference type="STRING" id="3088.A0A383VBZ7"/>
<sequence length="4144" mass="431087">MEVVDSIKRQLNSSKVKDRKEGLKQLDVQLDSPQFLHQLDANTAKLWPQDRLTFGTWPGLVDMFLGFLQREVLEAGRQLDATGNKVLRRIFSEADNPDRCGPGSCNLLRRAGVAFDKLHKVLEACDPPGEGFGTPAGREFVGILQKVLLPNPQYCQRSTVATFQGLIEEVMCRFESLQQRITTADEEAARRSAAATAAGRLAGQGAAAGAFGRGKEALAAEAEMHSMAGLLAGLLGGVPGQLVPQFVADTACFLVEQLKWLGQQRRYGRIDVQLLASLNGLLLSYGQELRPTIATLHRPLQQYVKQAWGERNVRFKEALLCYCRLAVTLGGLQPRAQGELLALVNRDISADGLVWDLQGSKLQQQLAALAATLYYHQAFTAAAGAAGGSSSNAHVTSPSAGSGRSAAAAGAASGGMAAASQGSCGAGGSFGTAAAAAALLGSKRQHEDAANSAGNTAAAAAAGADGGGSGYDGDGDGELELLPRKRSRVLLPGEQLLQLAELQPERWCPVLALLLHMHGPLLPPAFAVAALKQFSNGVSRAASSVAAAAAAAAAGVPAYAAAAAAGGGLQGLYRASFSPATAAPVLLADGLTRPAAAGGAAAKLQQLQQQQQQLLLLLRCCSELALCWPAELHRLSAAAAAAEDAAAEANSSKTSSSSSSSSSGSGSGHTGTKDASTAAAAAARPSCNAYAYWQQVWHALSDLIASAGQQLHSSLHAGLLEAMAWTLHTLAAMQLVEVQPSKSAALLHLLPLLLLPAQQPQQQQHAADACPDQQQQQQQQLVRPLTDAQLALLITLCSGERVASHSEASLRLRLLQACLATAEAYCISSSRHGSAVHRPSTTGATAAAPAATQAAPVSHSTAPTAAAGAAAVPVGAGVSGAAACLPELLLPAMLALLEAPGLPTPGLHGCSAAAPLAAELSGIIIISSSSSSSSSSARQQMAAVDDLGQLLGGLQLSSSCSIVWYSASSWWWADRRVEGQIEGLDTGHEHLQRQLAAMRLQQLLAGAAAASDSSAPGASSSSTPVLMDGSDAAAKHEEGSEGSGLRGPGAGVQGSSGLAVWWRCWCQLADGAAEALTQAIASLLPDNEDADMQDQQHPWGDATATAAAGQPAAGVPASQQTDPNRMLSHMLLVAAAAASLPCVAATKCMLLPPQLQQQQQQQGSWCGVGFSGLPGLHVQLQQQLLQLLQHAGEQIRDYLADLPCAAGSSWLQQLQHLGASLARLQRMLNASTAAAAPQPQQAAADAAEGENGTTAQQQQQGASVSSRDVALAVAAGMLQPVVLALEVRVRAAAAAAVAAPDDPRFKRCRTFNSAGDFDLDDDFSAPAPRAFSHTPTTTAAAAAAASQQTGFGGFGAAAGGAGGFGFCSQAPHAMGPPVSKSTATAAAAAAGSAAAAGPSYANLVTGGLAGFSGRASKPWGSKTLAPALAAYDPSYDAAAPLSINVSGPQAQGFALGGLNEGLAGVAGVEGAGLRVLAALSPACGPDAAQGLLQLWRTVSGAAGGAPSEQLLEALVETMCISVCSGGWAQLGQLLGLMRGSHTLLAAQKPPLSTLHLLLRLLQAVAAAAGPAGVRLGCMRDAFVEAAVSQGSLGVLDSQQQQQMEVDGGGGVSMLAEMMEIFKDVYGRLSKLRKAAEQSSAHNPLPGSTQLQLGLTTLALLQLHPQHMYNSRTASAAADVRHDEEDEDQQLADELEHYRLEMLSLLSSEHYALRVRAGPLAAQLIANAANTAAASAAAVNNGNASSSSSSSSSSGVIAAAVTAAVADVQQQLQLQRSVRLNQQQAELLQLLQLPADMISPEQEESKKGLQRALKSLLVCWDSTLVQIADVAAAASAVAAAAAQAEEPPNALDPLLLQLLCGHAAFLQQLQPELLPTYEVCEADSKASQMRLAAAALDVIAAQQQYSSRFRYLEYQIPTWLWQWFGAGRSFDQLLLLQPLLCLTDPVAPINSGSAASSSKAAALLLLDRYGGSIVSSLLHADADQELQAVADAAGSSAAALADRWCWQVTATLYPALTRPAKSDATAAKAAAIAAQMKLSSKLITHSGKRALLNGLFSMALPSAVTATTPQQQQQKQRQQINSWFDQAGARQSSCLFYPQPLVTETFKIFAMGVCATKFKQEQTRSMTAMQQALLSSRALQQVLLNMHRNIAAAGHPMHKLQRLGQLEALMHLLDRTEAASPALARYLVSMLLQLVHMPALQPHCCMLLQIILHNILYAAASADVELPAAAKAASKEAKAAAKAEQEQKLQQQRLAVGLLEELLPPTVASLVQCVERAAAAKQLQQQLLLWAGPVNSLPLQPLLAGTVSSAASSSSTAAENLPADLPPVALLLALLSNPPQPLLHVVQTLDLLPPLRVLAGPVALQQQLRKGLRLPQQVVQFEQRAAGMAASSMQRLIHAITAQLQLGAAELYLDGPGQTSGEAAGKPSASSSRRASSADSAGADATPAAAVAVAAGGAHQSRVDPAVVAAAFKLAKLGTQLGDRGVTELAGQLLALAGPVDPNVITFDAAAAAADGSSSGSSSDSRQCLAERTAFPMRAVLQHLVECLFDRQPRVVAVAQSTLSRLLATPEAAAELKSLQDSTAKAAAAAGASAAGGSSSSVVLLCSYLSVFADKSSQSNINQDVDREAAVHALAAATSSALWSPISKPFNQWLCGLCSALLTACSAAQDAAAGSSLLQLLADAAALQPGLAELLLPHALLALCTSDGSGVDLPGIGSVGLSARLGAAITEGLQLDCSSSRVPPLPGSSSFGCSNPSSDSYNGGGSCDGGTAVDVRCLSVLLNCLEHARIVHRTAMLAPPGTQNPPPAAAWQRCYCVHLDYLSVAAAALSCKAYFTALLYIEHWCEEQYGKLALNPAAADAEAAGGVQLQHLQQLQQLAGLGSTTASAAQQLQELGSSTSAAQQQKQQLESMLLDLYSNVNEPDGIYAVAAAFSSPASQLHLLQHEQLWAKVLGAEDALLQAAAVQPQQLQHLAQGNTGVLMALQHLGCQATAQQCLAAAAAAAAGGGAMQPSAPYVPGLQRQQRQQQQQQQLLDMQCELAWRLSDWGVADSLLVDSTAAAGGTGALAAAAAAAVKSADASLQAGFNAAVLAALQALQSKDLEGFTASVSNARHECVLQLSRSSTQSAAAVNPLLVQLRMLHMLQQGLGWARQQAAAAASQRSIAAAAAAAAARSGSRGGSVEPNAAAAAAAAAGDAEQLLQHLLGADWLPGGGSAAAELLRVSRFQLADQLLSLQAALTKVLGRPDALALTLQAHARTARKAGQANFALAALNQLQQLLQQACAAAGGSSTAAGWQMQLLGGESGRVQQQQQQQQQRLRGWLQELVAPEAPWLLENVQLKWQQGQQLPAFRELQALVAALQAQQQQQQLRGQQDGSSSGERLPIALMRAQALAGQWMAAGQFSSSGDSALSAFKAAAAIAQQQQQQQGAAADVADSHAQSELSRLHCGVYFQLASYADQRFKEIEAQMASPEWQKQKQVLEYKEGVWRAILQRAQELRRLPPAKQGSQAVQAEIKQLNRNAGMQRQVIADKEIVQQVEANRAACLRTALSSYRLCIATGNTHDLQVVYRLCGLWFKLSSDASVNGALGDVFSSVPSAKFVPLVYQMASRLDSSEGSFQAVLKTALSRLMREHPYHTLYSLIALRNGDVDGGAQVQTDQGKAAAAAALLEELRGKGPPGFTQAIDDMVTQVQVFIELEKAVKVPRNAQGRVLQKQTALPGSVRRRLLAVQHAPPICINLPLDPSCQYKDIPHVTEVDSVVDLPGGINVPMVVRTTDSAGNSAKQLVKSGNDDLRQDAVMQQFFGLINDLLSSSPASQQRQLSLRTYRVVPCSPKVGVVQWVDGTQPVGDYLSEGAMKEGGACARYRKPGNMTWFECHQRMNSSKPEQLKDNLLYCMAHFPPVFHNFFLERFPQPSAWFTARTAYTRSTAVNSMAGAVIGLGDRHLNNVLVDLATAEVLHIDLGIAFEQGMFLSTPERVPFRLTANVVDGMGAAGLEGTFRRCCETTLQALRSHKEALLTVVEVVLHDPMYKWQMTPVKAQRRQQDPIAADGGGAAAATPAGPAAGAAAASSGAASSAGGPAGSGAAAIGNADAERAVLRVKQKLEGQDVEGGVAMSVAAQVGKWLQDAQDPDRLCRMFVGWAAWQ</sequence>
<dbReference type="InterPro" id="IPR036940">
    <property type="entry name" value="PI3/4_kinase_cat_sf"/>
</dbReference>
<keyword evidence="7" id="KW-0418">Kinase</keyword>
<dbReference type="Gene3D" id="3.30.1010.10">
    <property type="entry name" value="Phosphatidylinositol 3-kinase Catalytic Subunit, Chain A, domain 4"/>
    <property type="match status" value="1"/>
</dbReference>
<gene>
    <name evidence="16" type="ORF">BQ4739_LOCUS3045</name>
</gene>
<evidence type="ECO:0000256" key="8">
    <source>
        <dbReference type="ARBA" id="ARBA00022840"/>
    </source>
</evidence>
<dbReference type="SUPFAM" id="SSF56112">
    <property type="entry name" value="Protein kinase-like (PK-like)"/>
    <property type="match status" value="1"/>
</dbReference>
<evidence type="ECO:0000256" key="10">
    <source>
        <dbReference type="ARBA" id="ARBA00047899"/>
    </source>
</evidence>
<dbReference type="PANTHER" id="PTHR37079:SF4">
    <property type="entry name" value="SERINE_THREONINE-PROTEIN KINASE ATM"/>
    <property type="match status" value="1"/>
</dbReference>
<dbReference type="PROSITE" id="PS51189">
    <property type="entry name" value="FAT"/>
    <property type="match status" value="1"/>
</dbReference>
<feature type="region of interest" description="Disordered" evidence="12">
    <location>
        <begin position="1232"/>
        <end position="1261"/>
    </location>
</feature>
<dbReference type="InterPro" id="IPR003152">
    <property type="entry name" value="FATC_dom"/>
</dbReference>
<dbReference type="Pfam" id="PF00454">
    <property type="entry name" value="PI3_PI4_kinase"/>
    <property type="match status" value="1"/>
</dbReference>
<dbReference type="PROSITE" id="PS51190">
    <property type="entry name" value="FATC"/>
    <property type="match status" value="1"/>
</dbReference>
<evidence type="ECO:0000256" key="4">
    <source>
        <dbReference type="ARBA" id="ARBA00022679"/>
    </source>
</evidence>
<dbReference type="InterPro" id="IPR014009">
    <property type="entry name" value="PIK_FAT"/>
</dbReference>
<evidence type="ECO:0000256" key="7">
    <source>
        <dbReference type="ARBA" id="ARBA00022777"/>
    </source>
</evidence>
<evidence type="ECO:0000256" key="12">
    <source>
        <dbReference type="SAM" id="MobiDB-lite"/>
    </source>
</evidence>
<dbReference type="PANTHER" id="PTHR37079">
    <property type="entry name" value="SERINE/THREONINE-PROTEIN KINASE ATM"/>
    <property type="match status" value="1"/>
</dbReference>
<proteinExistence type="predicted"/>
<feature type="compositionally biased region" description="Low complexity" evidence="12">
    <location>
        <begin position="649"/>
        <end position="664"/>
    </location>
</feature>
<dbReference type="InterPro" id="IPR018936">
    <property type="entry name" value="PI3/4_kinase_CS"/>
</dbReference>
<feature type="region of interest" description="Disordered" evidence="12">
    <location>
        <begin position="2417"/>
        <end position="2440"/>
    </location>
</feature>
<feature type="region of interest" description="Disordered" evidence="12">
    <location>
        <begin position="385"/>
        <end position="406"/>
    </location>
</feature>
<dbReference type="GO" id="GO:0004674">
    <property type="term" value="F:protein serine/threonine kinase activity"/>
    <property type="evidence" value="ECO:0007669"/>
    <property type="project" value="UniProtKB-KW"/>
</dbReference>
<evidence type="ECO:0000313" key="17">
    <source>
        <dbReference type="Proteomes" id="UP000256970"/>
    </source>
</evidence>
<dbReference type="CDD" id="cd05171">
    <property type="entry name" value="PIKKc_ATM"/>
    <property type="match status" value="1"/>
</dbReference>
<feature type="compositionally biased region" description="Low complexity" evidence="12">
    <location>
        <begin position="1011"/>
        <end position="1022"/>
    </location>
</feature>
<evidence type="ECO:0000256" key="11">
    <source>
        <dbReference type="SAM" id="Coils"/>
    </source>
</evidence>
<dbReference type="SMART" id="SM00146">
    <property type="entry name" value="PI3Kc"/>
    <property type="match status" value="1"/>
</dbReference>
<dbReference type="GO" id="GO:0006281">
    <property type="term" value="P:DNA repair"/>
    <property type="evidence" value="ECO:0007669"/>
    <property type="project" value="InterPro"/>
</dbReference>
<evidence type="ECO:0000259" key="13">
    <source>
        <dbReference type="PROSITE" id="PS50290"/>
    </source>
</evidence>
<feature type="domain" description="FATC" evidence="15">
    <location>
        <begin position="4112"/>
        <end position="4144"/>
    </location>
</feature>
<feature type="region of interest" description="Disordered" evidence="12">
    <location>
        <begin position="4040"/>
        <end position="4085"/>
    </location>
</feature>
<evidence type="ECO:0000256" key="9">
    <source>
        <dbReference type="ARBA" id="ARBA00023242"/>
    </source>
</evidence>
<comment type="catalytic activity">
    <reaction evidence="10">
        <text>L-threonyl-[protein] + ATP = O-phospho-L-threonyl-[protein] + ADP + H(+)</text>
        <dbReference type="Rhea" id="RHEA:46608"/>
        <dbReference type="Rhea" id="RHEA-COMP:11060"/>
        <dbReference type="Rhea" id="RHEA-COMP:11605"/>
        <dbReference type="ChEBI" id="CHEBI:15378"/>
        <dbReference type="ChEBI" id="CHEBI:30013"/>
        <dbReference type="ChEBI" id="CHEBI:30616"/>
        <dbReference type="ChEBI" id="CHEBI:61977"/>
        <dbReference type="ChEBI" id="CHEBI:456216"/>
        <dbReference type="EC" id="2.7.11.1"/>
    </reaction>
</comment>
<keyword evidence="5" id="KW-0547">Nucleotide-binding</keyword>
<dbReference type="InterPro" id="IPR000403">
    <property type="entry name" value="PI3/4_kinase_cat_dom"/>
</dbReference>
<feature type="coiled-coil region" evidence="11">
    <location>
        <begin position="2231"/>
        <end position="2261"/>
    </location>
</feature>
<keyword evidence="8" id="KW-0067">ATP-binding</keyword>
<keyword evidence="6" id="KW-0227">DNA damage</keyword>
<keyword evidence="9" id="KW-0539">Nucleus</keyword>
<dbReference type="GO" id="GO:0005524">
    <property type="term" value="F:ATP binding"/>
    <property type="evidence" value="ECO:0007669"/>
    <property type="project" value="UniProtKB-KW"/>
</dbReference>
<feature type="domain" description="PI3K/PI4K catalytic" evidence="13">
    <location>
        <begin position="3755"/>
        <end position="4071"/>
    </location>
</feature>
<evidence type="ECO:0000256" key="5">
    <source>
        <dbReference type="ARBA" id="ARBA00022741"/>
    </source>
</evidence>
<comment type="subcellular location">
    <subcellularLocation>
        <location evidence="1">Nucleus</location>
    </subcellularLocation>
</comment>
<evidence type="ECO:0000256" key="3">
    <source>
        <dbReference type="ARBA" id="ARBA00022527"/>
    </source>
</evidence>
<dbReference type="InterPro" id="IPR038980">
    <property type="entry name" value="ATM_plant"/>
</dbReference>
<accession>A0A383VBZ7</accession>
<dbReference type="GO" id="GO:0005634">
    <property type="term" value="C:nucleus"/>
    <property type="evidence" value="ECO:0007669"/>
    <property type="project" value="UniProtKB-SubCell"/>
</dbReference>